<dbReference type="AlphaFoldDB" id="D2HZH5"/>
<dbReference type="PANTHER" id="PTHR11620">
    <property type="entry name" value="60S RIBOSOMAL PROTEIN L23A"/>
    <property type="match status" value="1"/>
</dbReference>
<accession>D2HZH5</accession>
<comment type="similarity">
    <text evidence="1">Belongs to the universal ribosomal protein uL23 family.</text>
</comment>
<dbReference type="Gene3D" id="3.30.70.330">
    <property type="match status" value="1"/>
</dbReference>
<dbReference type="Pfam" id="PF00276">
    <property type="entry name" value="Ribosomal_L23"/>
    <property type="match status" value="1"/>
</dbReference>
<dbReference type="EMBL" id="GL193800">
    <property type="protein sequence ID" value="EFB15160.1"/>
    <property type="molecule type" value="Genomic_DNA"/>
</dbReference>
<reference evidence="4" key="1">
    <citation type="journal article" date="2010" name="Nature">
        <title>The sequence and de novo assembly of the giant panda genome.</title>
        <authorList>
            <person name="Li R."/>
            <person name="Fan W."/>
            <person name="Tian G."/>
            <person name="Zhu H."/>
            <person name="He L."/>
            <person name="Cai J."/>
            <person name="Huang Q."/>
            <person name="Cai Q."/>
            <person name="Li B."/>
            <person name="Bai Y."/>
            <person name="Zhang Z."/>
            <person name="Zhang Y."/>
            <person name="Wang W."/>
            <person name="Li J."/>
            <person name="Wei F."/>
            <person name="Li H."/>
            <person name="Jian M."/>
            <person name="Li J."/>
            <person name="Zhang Z."/>
            <person name="Nielsen R."/>
            <person name="Li D."/>
            <person name="Gu W."/>
            <person name="Yang Z."/>
            <person name="Xuan Z."/>
            <person name="Ryder O.A."/>
            <person name="Leung F.C."/>
            <person name="Zhou Y."/>
            <person name="Cao J."/>
            <person name="Sun X."/>
            <person name="Fu Y."/>
            <person name="Fang X."/>
            <person name="Guo X."/>
            <person name="Wang B."/>
            <person name="Hou R."/>
            <person name="Shen F."/>
            <person name="Mu B."/>
            <person name="Ni P."/>
            <person name="Lin R."/>
            <person name="Qian W."/>
            <person name="Wang G."/>
            <person name="Yu C."/>
            <person name="Nie W."/>
            <person name="Wang J."/>
            <person name="Wu Z."/>
            <person name="Liang H."/>
            <person name="Min J."/>
            <person name="Wu Q."/>
            <person name="Cheng S."/>
            <person name="Ruan J."/>
            <person name="Wang M."/>
            <person name="Shi Z."/>
            <person name="Wen M."/>
            <person name="Liu B."/>
            <person name="Ren X."/>
            <person name="Zheng H."/>
            <person name="Dong D."/>
            <person name="Cook K."/>
            <person name="Shan G."/>
            <person name="Zhang H."/>
            <person name="Kosiol C."/>
            <person name="Xie X."/>
            <person name="Lu Z."/>
            <person name="Zheng H."/>
            <person name="Li Y."/>
            <person name="Steiner C.C."/>
            <person name="Lam T.T."/>
            <person name="Lin S."/>
            <person name="Zhang Q."/>
            <person name="Li G."/>
            <person name="Tian J."/>
            <person name="Gong T."/>
            <person name="Liu H."/>
            <person name="Zhang D."/>
            <person name="Fang L."/>
            <person name="Ye C."/>
            <person name="Zhang J."/>
            <person name="Hu W."/>
            <person name="Xu A."/>
            <person name="Ren Y."/>
            <person name="Zhang G."/>
            <person name="Bruford M.W."/>
            <person name="Li Q."/>
            <person name="Ma L."/>
            <person name="Guo Y."/>
            <person name="An N."/>
            <person name="Hu Y."/>
            <person name="Zheng Y."/>
            <person name="Shi Y."/>
            <person name="Li Z."/>
            <person name="Liu Q."/>
            <person name="Chen Y."/>
            <person name="Zhao J."/>
            <person name="Qu N."/>
            <person name="Zhao S."/>
            <person name="Tian F."/>
            <person name="Wang X."/>
            <person name="Wang H."/>
            <person name="Xu L."/>
            <person name="Liu X."/>
            <person name="Vinar T."/>
            <person name="Wang Y."/>
            <person name="Lam T.W."/>
            <person name="Yiu S.M."/>
            <person name="Liu S."/>
            <person name="Zhang H."/>
            <person name="Li D."/>
            <person name="Huang Y."/>
            <person name="Wang X."/>
            <person name="Yang G."/>
            <person name="Jiang Z."/>
            <person name="Wang J."/>
            <person name="Qin N."/>
            <person name="Li L."/>
            <person name="Li J."/>
            <person name="Bolund L."/>
            <person name="Kristiansen K."/>
            <person name="Wong G.K."/>
            <person name="Olson M."/>
            <person name="Zhang X."/>
            <person name="Li S."/>
            <person name="Yang H."/>
            <person name="Wang J."/>
            <person name="Wang J."/>
        </authorList>
    </citation>
    <scope>NUCLEOTIDE SEQUENCE [LARGE SCALE GENOMIC DNA]</scope>
</reference>
<keyword evidence="3" id="KW-0687">Ribonucleoprotein</keyword>
<keyword evidence="2" id="KW-0689">Ribosomal protein</keyword>
<evidence type="ECO:0000313" key="4">
    <source>
        <dbReference type="EMBL" id="EFB15160.1"/>
    </source>
</evidence>
<dbReference type="GO" id="GO:0003735">
    <property type="term" value="F:structural constituent of ribosome"/>
    <property type="evidence" value="ECO:0007669"/>
    <property type="project" value="InterPro"/>
</dbReference>
<evidence type="ECO:0000256" key="1">
    <source>
        <dbReference type="ARBA" id="ARBA00006700"/>
    </source>
</evidence>
<gene>
    <name evidence="4" type="ORF">PANDA_018218</name>
</gene>
<evidence type="ECO:0000256" key="3">
    <source>
        <dbReference type="ARBA" id="ARBA00023274"/>
    </source>
</evidence>
<protein>
    <submittedName>
        <fullName evidence="4">Uncharacterized protein</fullName>
    </submittedName>
</protein>
<feature type="non-terminal residue" evidence="4">
    <location>
        <position position="1"/>
    </location>
</feature>
<name>D2HZH5_AILME</name>
<dbReference type="InterPro" id="IPR012678">
    <property type="entry name" value="Ribosomal_uL23/eL15/eS24_sf"/>
</dbReference>
<dbReference type="InParanoid" id="D2HZH5"/>
<dbReference type="SUPFAM" id="SSF54189">
    <property type="entry name" value="Ribosomal proteins S24e, L23 and L15e"/>
    <property type="match status" value="1"/>
</dbReference>
<dbReference type="GO" id="GO:0006412">
    <property type="term" value="P:translation"/>
    <property type="evidence" value="ECO:0007669"/>
    <property type="project" value="InterPro"/>
</dbReference>
<dbReference type="InterPro" id="IPR012677">
    <property type="entry name" value="Nucleotide-bd_a/b_plait_sf"/>
</dbReference>
<evidence type="ECO:0000256" key="2">
    <source>
        <dbReference type="ARBA" id="ARBA00022980"/>
    </source>
</evidence>
<dbReference type="InterPro" id="IPR013025">
    <property type="entry name" value="Ribosomal_uL23-like"/>
</dbReference>
<organism evidence="4">
    <name type="scientific">Ailuropoda melanoleuca</name>
    <name type="common">Giant panda</name>
    <dbReference type="NCBI Taxonomy" id="9646"/>
    <lineage>
        <taxon>Eukaryota</taxon>
        <taxon>Metazoa</taxon>
        <taxon>Chordata</taxon>
        <taxon>Craniata</taxon>
        <taxon>Vertebrata</taxon>
        <taxon>Euteleostomi</taxon>
        <taxon>Mammalia</taxon>
        <taxon>Eutheria</taxon>
        <taxon>Laurasiatheria</taxon>
        <taxon>Carnivora</taxon>
        <taxon>Caniformia</taxon>
        <taxon>Ursidae</taxon>
        <taxon>Ailuropoda</taxon>
    </lineage>
</organism>
<sequence>NKLDHNPIIKFSLTIKKMENNSTLVFTVDAKANNPQIKHSLKKLHDIDVAEVNTLVRPEEAQEAYTKLVSDY</sequence>
<dbReference type="GO" id="GO:0044391">
    <property type="term" value="C:ribosomal subunit"/>
    <property type="evidence" value="ECO:0007669"/>
    <property type="project" value="UniProtKB-ARBA"/>
</dbReference>
<feature type="non-terminal residue" evidence="4">
    <location>
        <position position="72"/>
    </location>
</feature>
<proteinExistence type="inferred from homology"/>